<gene>
    <name evidence="1" type="ORF">FB465_1196</name>
</gene>
<keyword evidence="2" id="KW-1185">Reference proteome</keyword>
<evidence type="ECO:0000313" key="2">
    <source>
        <dbReference type="Proteomes" id="UP000318416"/>
    </source>
</evidence>
<evidence type="ECO:0000313" key="1">
    <source>
        <dbReference type="EMBL" id="TWE16225.1"/>
    </source>
</evidence>
<dbReference type="Proteomes" id="UP000318416">
    <property type="component" value="Unassembled WGS sequence"/>
</dbReference>
<name>A0A561EKS1_9ACTN</name>
<proteinExistence type="predicted"/>
<dbReference type="OrthoDB" id="8403777at2"/>
<sequence>MAVYLQLESRRASARTLPPDQANRYRGYKVIRRASSGADRDGGYHAIKGYAFQFDASLLQILDNHTGSVEIEGAQDIGVRNFHIQVKNRSARFSLRSITNPVLQMMDQFSQNRDARFSLYCHFLDRAPGSVIMINRDELDSLLGEKSSLYEEDAKEMFTKSFQINFAPDYRTQFETVLSRLTKVLRARSESEATYWHAVIHGHLRDLIFSQPQGERRVNLQQLIDVVNDARSAVFEASYAQVYGHTKYLKLLRDQYKSRGVNVHNRQRLFVVECSVGTHLQDLVDVAARIRSRYYAGQSPAPYLCFRGVRDLVDVKRALWDADLKFDDGFNYGGAQFSVVDLVTPPSRGFGIKLVDFALLPEVTVLARYREVHDFYLTDPVSDPDRTARTQHVFIEQVADIQKILG</sequence>
<protein>
    <submittedName>
        <fullName evidence="1">Uncharacterized protein</fullName>
    </submittedName>
</protein>
<comment type="caution">
    <text evidence="1">The sequence shown here is derived from an EMBL/GenBank/DDBJ whole genome shotgun (WGS) entry which is preliminary data.</text>
</comment>
<organism evidence="1 2">
    <name type="scientific">Kitasatospora atroaurantiaca</name>
    <dbReference type="NCBI Taxonomy" id="285545"/>
    <lineage>
        <taxon>Bacteria</taxon>
        <taxon>Bacillati</taxon>
        <taxon>Actinomycetota</taxon>
        <taxon>Actinomycetes</taxon>
        <taxon>Kitasatosporales</taxon>
        <taxon>Streptomycetaceae</taxon>
        <taxon>Kitasatospora</taxon>
    </lineage>
</organism>
<accession>A0A561EKS1</accession>
<dbReference type="EMBL" id="VIVR01000001">
    <property type="protein sequence ID" value="TWE16225.1"/>
    <property type="molecule type" value="Genomic_DNA"/>
</dbReference>
<dbReference type="RefSeq" id="WP_145788208.1">
    <property type="nucleotide sequence ID" value="NZ_BAAABR010000037.1"/>
</dbReference>
<dbReference type="AlphaFoldDB" id="A0A561EKS1"/>
<reference evidence="1 2" key="1">
    <citation type="submission" date="2019-06" db="EMBL/GenBank/DDBJ databases">
        <title>Sequencing the genomes of 1000 actinobacteria strains.</title>
        <authorList>
            <person name="Klenk H.-P."/>
        </authorList>
    </citation>
    <scope>NUCLEOTIDE SEQUENCE [LARGE SCALE GENOMIC DNA]</scope>
    <source>
        <strain evidence="1 2">DSM 41649</strain>
    </source>
</reference>